<dbReference type="PROSITE" id="PS50011">
    <property type="entry name" value="PROTEIN_KINASE_DOM"/>
    <property type="match status" value="1"/>
</dbReference>
<keyword evidence="20" id="KW-0539">Nucleus</keyword>
<evidence type="ECO:0000256" key="11">
    <source>
        <dbReference type="ARBA" id="ARBA00022679"/>
    </source>
</evidence>
<evidence type="ECO:0000256" key="14">
    <source>
        <dbReference type="ARBA" id="ARBA00022777"/>
    </source>
</evidence>
<dbReference type="CDD" id="cd11630">
    <property type="entry name" value="HR1_PKN1_2"/>
    <property type="match status" value="1"/>
</dbReference>
<evidence type="ECO:0000256" key="9">
    <source>
        <dbReference type="ARBA" id="ARBA00022527"/>
    </source>
</evidence>
<keyword evidence="17 23" id="KW-0175">Coiled coil</keyword>
<dbReference type="GO" id="GO:0032154">
    <property type="term" value="C:cleavage furrow"/>
    <property type="evidence" value="ECO:0007669"/>
    <property type="project" value="UniProtKB-SubCell"/>
</dbReference>
<evidence type="ECO:0000256" key="19">
    <source>
        <dbReference type="ARBA" id="ARBA00023163"/>
    </source>
</evidence>
<keyword evidence="8" id="KW-0963">Cytoplasm</keyword>
<reference evidence="30" key="2">
    <citation type="submission" date="2025-09" db="UniProtKB">
        <authorList>
            <consortium name="Ensembl"/>
        </authorList>
    </citation>
    <scope>IDENTIFICATION</scope>
</reference>
<comment type="subcellular location">
    <subcellularLocation>
        <location evidence="5">Cleavage furrow</location>
    </subcellularLocation>
    <subcellularLocation>
        <location evidence="4">Cytoplasm</location>
    </subcellularLocation>
    <subcellularLocation>
        <location evidence="3">Membrane</location>
    </subcellularLocation>
    <subcellularLocation>
        <location evidence="2">Midbody</location>
    </subcellularLocation>
    <subcellularLocation>
        <location evidence="1">Nucleus</location>
    </subcellularLocation>
</comment>
<dbReference type="InterPro" id="IPR000961">
    <property type="entry name" value="AGC-kinase_C"/>
</dbReference>
<evidence type="ECO:0000256" key="2">
    <source>
        <dbReference type="ARBA" id="ARBA00004214"/>
    </source>
</evidence>
<keyword evidence="14" id="KW-0418">Kinase</keyword>
<evidence type="ECO:0000313" key="31">
    <source>
        <dbReference type="Proteomes" id="UP000265000"/>
    </source>
</evidence>
<dbReference type="FunFam" id="1.10.287.160:FF:000002">
    <property type="entry name" value="Putative serine/threonine-protein kinase N2"/>
    <property type="match status" value="1"/>
</dbReference>
<protein>
    <recommendedName>
        <fullName evidence="7">protein kinase C</fullName>
        <ecNumber evidence="7">2.7.11.13</ecNumber>
    </recommendedName>
</protein>
<dbReference type="SMART" id="SM00742">
    <property type="entry name" value="Hr1"/>
    <property type="match status" value="3"/>
</dbReference>
<feature type="domain" description="REM-1" evidence="29">
    <location>
        <begin position="170"/>
        <end position="251"/>
    </location>
</feature>
<keyword evidence="19" id="KW-0804">Transcription</keyword>
<dbReference type="InterPro" id="IPR035892">
    <property type="entry name" value="C2_domain_sf"/>
</dbReference>
<sequence>QNSDFSDTSVQQRLDEHRERIRREIRKELKIKEGAENLRRAITDKRKGQQVDSQLRSSKRKLENLQTQLQELDAHIVVKGPDDNKDTIMSPGSVSRTSANQHRIAALERQLNIELKVKQGAENMIPIYSSGGTKDKKLLQTAQQMLQDSKTKIDIIRMQIRKAMQATEQSYDNQSKPDLFGVELRVEELWHHYRVEHAMAEGAKNMLRLLGAGKVQDKKAIAEAQCGLSESSQRLDLLRCSMEQRLQELPEDHPKACLIKEELVLASSSAFSSQHSTPYVHNQYSTLSKPSPLTGTLQVHLLGCVGLLDVVPGRSKGTQVVLPSFSQTDGRSSFKLIGLYSRSTSSMSLKMPTEVSAVLKLENTVVGQTPWKTVGEQAWDHTFIVELERSREMEIAVYWRDYRSLCALKYLKLEEFLDNQRHQIQLELEPQGLLLAEVTFFNPVIERGRRLQRQKKVFSKQHGKAFLRARQMNVDIATWVRLLRNAIPSGSNTPAYTPTFPSNTLTHTTGYANGPPQNCSLNPKYPPSTPDVPAQERPTRSLSQNSLRSRGPLCLQDFKLIAVLGRGHFGKVLLSEYKKTGSQYAIKALKKGDIVARDEVESLMCEKRIFETVNSSHHPFLVNLFACFQTPEHVCFVMEYTAGGDLMMHIHADVFSEPRAVFYSACVVLGLQFLHDHKIVYRDLKLDNLLLDTEGFVKIADFGLCKEGMGYGDRTSTFCGTPEFLAPEVLTDTSYTRAVDWWGLGVLVYEMLVGESPFPGDDEEEVFDSIVNDEVRYPRFLSTEAIGIMRRLLRRNPERRLGSGEKDAEDVKKQPFFRGMDWDALLQRKMPPPFVPTIAGKEDVSNFDMEFTAEAPALTPPRERRSLSRKEQDYFKDFDYVSDLC</sequence>
<evidence type="ECO:0000313" key="30">
    <source>
        <dbReference type="Ensembl" id="ENSFHEP00000008382.1"/>
    </source>
</evidence>
<dbReference type="EC" id="2.7.11.13" evidence="7"/>
<comment type="similarity">
    <text evidence="6">Belongs to the protein kinase superfamily. AGC Ser/Thr protein kinase family. PKC subfamily.</text>
</comment>
<keyword evidence="15 24" id="KW-0067">ATP-binding</keyword>
<dbReference type="InterPro" id="IPR036274">
    <property type="entry name" value="HR1_rpt_sf"/>
</dbReference>
<accession>A0A3Q2P819</accession>
<evidence type="ECO:0000256" key="8">
    <source>
        <dbReference type="ARBA" id="ARBA00022490"/>
    </source>
</evidence>
<evidence type="ECO:0000256" key="16">
    <source>
        <dbReference type="ARBA" id="ARBA00023015"/>
    </source>
</evidence>
<evidence type="ECO:0000256" key="1">
    <source>
        <dbReference type="ARBA" id="ARBA00004123"/>
    </source>
</evidence>
<dbReference type="FunFam" id="1.10.287.160:FF:000003">
    <property type="entry name" value="Putative serine/threonine-protein kinase N2"/>
    <property type="match status" value="1"/>
</dbReference>
<dbReference type="InterPro" id="IPR037317">
    <property type="entry name" value="PKN1_HR1_2"/>
</dbReference>
<evidence type="ECO:0000256" key="5">
    <source>
        <dbReference type="ARBA" id="ARBA00004626"/>
    </source>
</evidence>
<evidence type="ECO:0000256" key="24">
    <source>
        <dbReference type="PROSITE-ProRule" id="PRU10141"/>
    </source>
</evidence>
<dbReference type="FunFam" id="1.10.287.160:FF:000001">
    <property type="entry name" value="Putative serine/threonine-protein kinase N2"/>
    <property type="match status" value="1"/>
</dbReference>
<evidence type="ECO:0000256" key="25">
    <source>
        <dbReference type="SAM" id="Coils"/>
    </source>
</evidence>
<keyword evidence="31" id="KW-1185">Reference proteome</keyword>
<dbReference type="FunFam" id="3.30.200.20:FF:000058">
    <property type="entry name" value="Putative serine/threonine-protein kinase N2"/>
    <property type="match status" value="1"/>
</dbReference>
<dbReference type="GO" id="GO:0005634">
    <property type="term" value="C:nucleus"/>
    <property type="evidence" value="ECO:0007669"/>
    <property type="project" value="UniProtKB-SubCell"/>
</dbReference>
<dbReference type="PROSITE" id="PS00108">
    <property type="entry name" value="PROTEIN_KINASE_ST"/>
    <property type="match status" value="1"/>
</dbReference>
<feature type="coiled-coil region" evidence="25">
    <location>
        <begin position="48"/>
        <end position="75"/>
    </location>
</feature>
<keyword evidence="13 24" id="KW-0547">Nucleotide-binding</keyword>
<dbReference type="InterPro" id="IPR011072">
    <property type="entry name" value="HR1_rho-bd"/>
</dbReference>
<evidence type="ECO:0000259" key="28">
    <source>
        <dbReference type="PROSITE" id="PS51285"/>
    </source>
</evidence>
<feature type="compositionally biased region" description="Polar residues" evidence="26">
    <location>
        <begin position="493"/>
        <end position="521"/>
    </location>
</feature>
<dbReference type="InterPro" id="IPR037313">
    <property type="entry name" value="PKN_HR1_1"/>
</dbReference>
<comment type="catalytic activity">
    <reaction evidence="21">
        <text>L-threonyl-[protein] + ATP = O-phospho-L-threonyl-[protein] + ADP + H(+)</text>
        <dbReference type="Rhea" id="RHEA:46608"/>
        <dbReference type="Rhea" id="RHEA-COMP:11060"/>
        <dbReference type="Rhea" id="RHEA-COMP:11605"/>
        <dbReference type="ChEBI" id="CHEBI:15378"/>
        <dbReference type="ChEBI" id="CHEBI:30013"/>
        <dbReference type="ChEBI" id="CHEBI:30616"/>
        <dbReference type="ChEBI" id="CHEBI:61977"/>
        <dbReference type="ChEBI" id="CHEBI:456216"/>
        <dbReference type="EC" id="2.7.11.13"/>
    </reaction>
</comment>
<keyword evidence="16" id="KW-0805">Transcription regulation</keyword>
<dbReference type="Gene3D" id="3.30.200.20">
    <property type="entry name" value="Phosphorylase Kinase, domain 1"/>
    <property type="match status" value="1"/>
</dbReference>
<dbReference type="InterPro" id="IPR017441">
    <property type="entry name" value="Protein_kinase_ATP_BS"/>
</dbReference>
<evidence type="ECO:0000256" key="12">
    <source>
        <dbReference type="ARBA" id="ARBA00022737"/>
    </source>
</evidence>
<evidence type="ECO:0000256" key="13">
    <source>
        <dbReference type="ARBA" id="ARBA00022741"/>
    </source>
</evidence>
<dbReference type="SUPFAM" id="SSF49562">
    <property type="entry name" value="C2 domain (Calcium/lipid-binding domain, CaLB)"/>
    <property type="match status" value="1"/>
</dbReference>
<dbReference type="Proteomes" id="UP000265000">
    <property type="component" value="Unplaced"/>
</dbReference>
<dbReference type="SUPFAM" id="SSF46585">
    <property type="entry name" value="HR1 repeat"/>
    <property type="match status" value="3"/>
</dbReference>
<dbReference type="GO" id="GO:0007165">
    <property type="term" value="P:signal transduction"/>
    <property type="evidence" value="ECO:0007669"/>
    <property type="project" value="InterPro"/>
</dbReference>
<dbReference type="PANTHER" id="PTHR24351">
    <property type="entry name" value="RIBOSOMAL PROTEIN S6 KINASE"/>
    <property type="match status" value="1"/>
</dbReference>
<organism evidence="30 31">
    <name type="scientific">Fundulus heteroclitus</name>
    <name type="common">Killifish</name>
    <name type="synonym">Mummichog</name>
    <dbReference type="NCBI Taxonomy" id="8078"/>
    <lineage>
        <taxon>Eukaryota</taxon>
        <taxon>Metazoa</taxon>
        <taxon>Chordata</taxon>
        <taxon>Craniata</taxon>
        <taxon>Vertebrata</taxon>
        <taxon>Euteleostomi</taxon>
        <taxon>Actinopterygii</taxon>
        <taxon>Neopterygii</taxon>
        <taxon>Teleostei</taxon>
        <taxon>Neoteleostei</taxon>
        <taxon>Acanthomorphata</taxon>
        <taxon>Ovalentaria</taxon>
        <taxon>Atherinomorphae</taxon>
        <taxon>Cyprinodontiformes</taxon>
        <taxon>Fundulidae</taxon>
        <taxon>Fundulus</taxon>
    </lineage>
</organism>
<dbReference type="SMART" id="SM00133">
    <property type="entry name" value="S_TK_X"/>
    <property type="match status" value="1"/>
</dbReference>
<keyword evidence="12" id="KW-0677">Repeat</keyword>
<evidence type="ECO:0000256" key="23">
    <source>
        <dbReference type="PROSITE-ProRule" id="PRU01207"/>
    </source>
</evidence>
<feature type="region of interest" description="Disordered" evidence="26">
    <location>
        <begin position="493"/>
        <end position="547"/>
    </location>
</feature>
<feature type="binding site" evidence="24">
    <location>
        <position position="587"/>
    </location>
    <ligand>
        <name>ATP</name>
        <dbReference type="ChEBI" id="CHEBI:30616"/>
    </ligand>
</feature>
<evidence type="ECO:0000256" key="4">
    <source>
        <dbReference type="ARBA" id="ARBA00004496"/>
    </source>
</evidence>
<evidence type="ECO:0000259" key="27">
    <source>
        <dbReference type="PROSITE" id="PS50011"/>
    </source>
</evidence>
<evidence type="ECO:0000256" key="18">
    <source>
        <dbReference type="ARBA" id="ARBA00023136"/>
    </source>
</evidence>
<feature type="domain" description="REM-1" evidence="29">
    <location>
        <begin position="2"/>
        <end position="78"/>
    </location>
</feature>
<evidence type="ECO:0000256" key="7">
    <source>
        <dbReference type="ARBA" id="ARBA00012429"/>
    </source>
</evidence>
<feature type="domain" description="Protein kinase" evidence="27">
    <location>
        <begin position="558"/>
        <end position="817"/>
    </location>
</feature>
<dbReference type="PROSITE" id="PS00107">
    <property type="entry name" value="PROTEIN_KINASE_ATP"/>
    <property type="match status" value="1"/>
</dbReference>
<name>A0A3Q2P819_FUNHE</name>
<proteinExistence type="inferred from homology"/>
<dbReference type="AlphaFoldDB" id="A0A3Q2P819"/>
<dbReference type="SMART" id="SM00220">
    <property type="entry name" value="S_TKc"/>
    <property type="match status" value="1"/>
</dbReference>
<dbReference type="CDD" id="cd05589">
    <property type="entry name" value="STKc_PKN"/>
    <property type="match status" value="1"/>
</dbReference>
<feature type="domain" description="REM-1" evidence="29">
    <location>
        <begin position="88"/>
        <end position="169"/>
    </location>
</feature>
<reference evidence="30" key="1">
    <citation type="submission" date="2025-08" db="UniProtKB">
        <authorList>
            <consortium name="Ensembl"/>
        </authorList>
    </citation>
    <scope>IDENTIFICATION</scope>
</reference>
<evidence type="ECO:0000256" key="20">
    <source>
        <dbReference type="ARBA" id="ARBA00023242"/>
    </source>
</evidence>
<keyword evidence="18" id="KW-0472">Membrane</keyword>
<dbReference type="Gene3D" id="1.10.510.10">
    <property type="entry name" value="Transferase(Phosphotransferase) domain 1"/>
    <property type="match status" value="1"/>
</dbReference>
<dbReference type="InterPro" id="IPR017892">
    <property type="entry name" value="Pkinase_C"/>
</dbReference>
<evidence type="ECO:0000256" key="21">
    <source>
        <dbReference type="ARBA" id="ARBA00047272"/>
    </source>
</evidence>
<dbReference type="GO" id="GO:0004697">
    <property type="term" value="F:diacylglycerol-dependent serine/threonine kinase activity"/>
    <property type="evidence" value="ECO:0007669"/>
    <property type="project" value="UniProtKB-EC"/>
</dbReference>
<evidence type="ECO:0000256" key="10">
    <source>
        <dbReference type="ARBA" id="ARBA00022553"/>
    </source>
</evidence>
<keyword evidence="10" id="KW-0597">Phosphoprotein</keyword>
<dbReference type="InterPro" id="IPR008271">
    <property type="entry name" value="Ser/Thr_kinase_AS"/>
</dbReference>
<dbReference type="GeneTree" id="ENSGT00940000154990"/>
<dbReference type="GO" id="GO:0030496">
    <property type="term" value="C:midbody"/>
    <property type="evidence" value="ECO:0007669"/>
    <property type="project" value="UniProtKB-SubCell"/>
</dbReference>
<keyword evidence="11" id="KW-0808">Transferase</keyword>
<evidence type="ECO:0000256" key="15">
    <source>
        <dbReference type="ARBA" id="ARBA00022840"/>
    </source>
</evidence>
<dbReference type="Pfam" id="PF02185">
    <property type="entry name" value="HR1"/>
    <property type="match status" value="3"/>
</dbReference>
<dbReference type="SUPFAM" id="SSF56112">
    <property type="entry name" value="Protein kinase-like (PK-like)"/>
    <property type="match status" value="1"/>
</dbReference>
<evidence type="ECO:0000256" key="6">
    <source>
        <dbReference type="ARBA" id="ARBA00005490"/>
    </source>
</evidence>
<dbReference type="Pfam" id="PF00069">
    <property type="entry name" value="Pkinase"/>
    <property type="match status" value="1"/>
</dbReference>
<dbReference type="Ensembl" id="ENSFHET00000002223.1">
    <property type="protein sequence ID" value="ENSFHEP00000008382.1"/>
    <property type="gene ID" value="ENSFHEG00000009637.1"/>
</dbReference>
<dbReference type="PROSITE" id="PS51860">
    <property type="entry name" value="REM_1"/>
    <property type="match status" value="3"/>
</dbReference>
<dbReference type="PROSITE" id="PS51285">
    <property type="entry name" value="AGC_KINASE_CTER"/>
    <property type="match status" value="1"/>
</dbReference>
<evidence type="ECO:0000256" key="17">
    <source>
        <dbReference type="ARBA" id="ARBA00023054"/>
    </source>
</evidence>
<evidence type="ECO:0000256" key="22">
    <source>
        <dbReference type="ARBA" id="ARBA00047470"/>
    </source>
</evidence>
<dbReference type="GO" id="GO:0005737">
    <property type="term" value="C:cytoplasm"/>
    <property type="evidence" value="ECO:0007669"/>
    <property type="project" value="UniProtKB-SubCell"/>
</dbReference>
<keyword evidence="9" id="KW-0723">Serine/threonine-protein kinase</keyword>
<dbReference type="InterPro" id="IPR000719">
    <property type="entry name" value="Prot_kinase_dom"/>
</dbReference>
<evidence type="ECO:0000256" key="3">
    <source>
        <dbReference type="ARBA" id="ARBA00004370"/>
    </source>
</evidence>
<dbReference type="CDD" id="cd11622">
    <property type="entry name" value="HR1_PKN_1"/>
    <property type="match status" value="1"/>
</dbReference>
<dbReference type="GO" id="GO:0005524">
    <property type="term" value="F:ATP binding"/>
    <property type="evidence" value="ECO:0007669"/>
    <property type="project" value="UniProtKB-UniRule"/>
</dbReference>
<dbReference type="Pfam" id="PF00433">
    <property type="entry name" value="Pkinase_C"/>
    <property type="match status" value="1"/>
</dbReference>
<dbReference type="FunFam" id="1.10.510.10:FF:000038">
    <property type="entry name" value="serine/threonine-protein kinase N2 isoform X1"/>
    <property type="match status" value="1"/>
</dbReference>
<dbReference type="GO" id="GO:0031267">
    <property type="term" value="F:small GTPase binding"/>
    <property type="evidence" value="ECO:0007669"/>
    <property type="project" value="InterPro"/>
</dbReference>
<feature type="domain" description="AGC-kinase C-terminal" evidence="28">
    <location>
        <begin position="818"/>
        <end position="885"/>
    </location>
</feature>
<comment type="catalytic activity">
    <reaction evidence="22">
        <text>L-seryl-[protein] + ATP = O-phospho-L-seryl-[protein] + ADP + H(+)</text>
        <dbReference type="Rhea" id="RHEA:17989"/>
        <dbReference type="Rhea" id="RHEA-COMP:9863"/>
        <dbReference type="Rhea" id="RHEA-COMP:11604"/>
        <dbReference type="ChEBI" id="CHEBI:15378"/>
        <dbReference type="ChEBI" id="CHEBI:29999"/>
        <dbReference type="ChEBI" id="CHEBI:30616"/>
        <dbReference type="ChEBI" id="CHEBI:83421"/>
        <dbReference type="ChEBI" id="CHEBI:456216"/>
        <dbReference type="EC" id="2.7.11.13"/>
    </reaction>
</comment>
<dbReference type="Gene3D" id="1.10.287.160">
    <property type="entry name" value="HR1 repeat"/>
    <property type="match status" value="3"/>
</dbReference>
<dbReference type="InterPro" id="IPR011009">
    <property type="entry name" value="Kinase-like_dom_sf"/>
</dbReference>
<evidence type="ECO:0000256" key="26">
    <source>
        <dbReference type="SAM" id="MobiDB-lite"/>
    </source>
</evidence>
<evidence type="ECO:0000259" key="29">
    <source>
        <dbReference type="PROSITE" id="PS51860"/>
    </source>
</evidence>